<dbReference type="EMBL" id="QYYA01000002">
    <property type="protein sequence ID" value="RJG18329.1"/>
    <property type="molecule type" value="Genomic_DNA"/>
</dbReference>
<accession>A0A418XZ78</accession>
<evidence type="ECO:0000256" key="1">
    <source>
        <dbReference type="SAM" id="Phobius"/>
    </source>
</evidence>
<evidence type="ECO:0000313" key="3">
    <source>
        <dbReference type="Proteomes" id="UP000283734"/>
    </source>
</evidence>
<evidence type="ECO:0000313" key="2">
    <source>
        <dbReference type="EMBL" id="RJG18329.1"/>
    </source>
</evidence>
<keyword evidence="1" id="KW-0472">Membrane</keyword>
<feature type="transmembrane region" description="Helical" evidence="1">
    <location>
        <begin position="31"/>
        <end position="49"/>
    </location>
</feature>
<gene>
    <name evidence="2" type="ORF">D4A39_07605</name>
</gene>
<reference evidence="2 3" key="1">
    <citation type="submission" date="2018-09" db="EMBL/GenBank/DDBJ databases">
        <title>Alcanivorax profundi sp. nov., isolated from 1000 m-depth seawater of the Mariana Trench.</title>
        <authorList>
            <person name="Liu J."/>
        </authorList>
    </citation>
    <scope>NUCLEOTIDE SEQUENCE [LARGE SCALE GENOMIC DNA]</scope>
    <source>
        <strain evidence="2 3">MTEO17</strain>
    </source>
</reference>
<sequence>MSSIKQFYHAVLMRLYGGVSGTARHQRGASALEYIVLAAALITIIGVLATNTTVQDALNSAFSDLFSDASNGGGGT</sequence>
<proteinExistence type="predicted"/>
<dbReference type="Proteomes" id="UP000283734">
    <property type="component" value="Unassembled WGS sequence"/>
</dbReference>
<keyword evidence="1" id="KW-1133">Transmembrane helix</keyword>
<protein>
    <recommendedName>
        <fullName evidence="4">Flp family type IVb pilin</fullName>
    </recommendedName>
</protein>
<evidence type="ECO:0008006" key="4">
    <source>
        <dbReference type="Google" id="ProtNLM"/>
    </source>
</evidence>
<comment type="caution">
    <text evidence="2">The sequence shown here is derived from an EMBL/GenBank/DDBJ whole genome shotgun (WGS) entry which is preliminary data.</text>
</comment>
<dbReference type="AlphaFoldDB" id="A0A418XZ78"/>
<dbReference type="OrthoDB" id="6080819at2"/>
<name>A0A418XZ78_9GAMM</name>
<keyword evidence="1" id="KW-0812">Transmembrane</keyword>
<keyword evidence="3" id="KW-1185">Reference proteome</keyword>
<organism evidence="2 3">
    <name type="scientific">Alcanivorax profundi</name>
    <dbReference type="NCBI Taxonomy" id="2338368"/>
    <lineage>
        <taxon>Bacteria</taxon>
        <taxon>Pseudomonadati</taxon>
        <taxon>Pseudomonadota</taxon>
        <taxon>Gammaproteobacteria</taxon>
        <taxon>Oceanospirillales</taxon>
        <taxon>Alcanivoracaceae</taxon>
        <taxon>Alcanivorax</taxon>
    </lineage>
</organism>
<dbReference type="RefSeq" id="WP_022985741.1">
    <property type="nucleotide sequence ID" value="NZ_CAXGPP010000005.1"/>
</dbReference>